<keyword evidence="7 14" id="KW-0378">Hydrolase</keyword>
<evidence type="ECO:0000256" key="14">
    <source>
        <dbReference type="PIRNR" id="PIRNR006337"/>
    </source>
</evidence>
<feature type="domain" description="Glycosyl hydrolase family 13 catalytic" evidence="15">
    <location>
        <begin position="79"/>
        <end position="443"/>
    </location>
</feature>
<dbReference type="InterPro" id="IPR017853">
    <property type="entry name" value="GH"/>
</dbReference>
<dbReference type="EMBL" id="JAVREJ010000008">
    <property type="protein sequence ID" value="MDT0350523.1"/>
    <property type="molecule type" value="Genomic_DNA"/>
</dbReference>
<organism evidence="16 17">
    <name type="scientific">Pseudonocardia charpentierae</name>
    <dbReference type="NCBI Taxonomy" id="3075545"/>
    <lineage>
        <taxon>Bacteria</taxon>
        <taxon>Bacillati</taxon>
        <taxon>Actinomycetota</taxon>
        <taxon>Actinomycetes</taxon>
        <taxon>Pseudonocardiales</taxon>
        <taxon>Pseudonocardiaceae</taxon>
        <taxon>Pseudonocardia</taxon>
    </lineage>
</organism>
<keyword evidence="9 14" id="KW-0326">Glycosidase</keyword>
<comment type="similarity">
    <text evidence="3 14">Belongs to the glycosyl hydrolase 13 family.</text>
</comment>
<dbReference type="Gene3D" id="3.20.20.80">
    <property type="entry name" value="Glycosidases"/>
    <property type="match status" value="1"/>
</dbReference>
<dbReference type="PANTHER" id="PTHR43651">
    <property type="entry name" value="1,4-ALPHA-GLUCAN-BRANCHING ENZYME"/>
    <property type="match status" value="1"/>
</dbReference>
<dbReference type="SUPFAM" id="SSF81296">
    <property type="entry name" value="E set domains"/>
    <property type="match status" value="1"/>
</dbReference>
<comment type="pathway">
    <text evidence="2 14">Glycan biosynthesis; trehalose biosynthesis.</text>
</comment>
<proteinExistence type="inferred from homology"/>
<keyword evidence="6" id="KW-0963">Cytoplasm</keyword>
<dbReference type="PANTHER" id="PTHR43651:SF11">
    <property type="entry name" value="MALTO-OLIGOSYLTREHALOSE TREHALOHYDROLASE"/>
    <property type="match status" value="1"/>
</dbReference>
<dbReference type="SMART" id="SM00642">
    <property type="entry name" value="Aamy"/>
    <property type="match status" value="1"/>
</dbReference>
<dbReference type="InterPro" id="IPR044901">
    <property type="entry name" value="Trehalose_TreZ_E-set_sf"/>
</dbReference>
<dbReference type="InterPro" id="IPR013783">
    <property type="entry name" value="Ig-like_fold"/>
</dbReference>
<evidence type="ECO:0000256" key="13">
    <source>
        <dbReference type="NCBIfam" id="TIGR02402"/>
    </source>
</evidence>
<dbReference type="CDD" id="cd02853">
    <property type="entry name" value="E_set_MTHase_like_N"/>
    <property type="match status" value="1"/>
</dbReference>
<evidence type="ECO:0000256" key="12">
    <source>
        <dbReference type="ARBA" id="ARBA00034013"/>
    </source>
</evidence>
<name>A0ABU2N996_9PSEU</name>
<keyword evidence="8" id="KW-0119">Carbohydrate metabolism</keyword>
<dbReference type="Pfam" id="PF00128">
    <property type="entry name" value="Alpha-amylase"/>
    <property type="match status" value="1"/>
</dbReference>
<evidence type="ECO:0000256" key="2">
    <source>
        <dbReference type="ARBA" id="ARBA00005199"/>
    </source>
</evidence>
<protein>
    <recommendedName>
        <fullName evidence="5 13">Malto-oligosyltrehalose trehalohydrolase</fullName>
        <shortName evidence="14">MTHase</shortName>
        <ecNumber evidence="4 13">3.2.1.141</ecNumber>
    </recommendedName>
    <alternativeName>
        <fullName evidence="11 14">4-alpha-D-((1-&gt;4)-alpha-D-glucano)trehalose trehalohydrolase</fullName>
    </alternativeName>
    <alternativeName>
        <fullName evidence="10 14">Maltooligosyl trehalose trehalohydrolase</fullName>
    </alternativeName>
</protein>
<evidence type="ECO:0000259" key="15">
    <source>
        <dbReference type="SMART" id="SM00642"/>
    </source>
</evidence>
<comment type="catalytic activity">
    <reaction evidence="12 14">
        <text>hydrolysis of (1-&gt;4)-alpha-D-glucosidic linkage in 4-alpha-D-[(1-&gt;4)-alpha-D-glucanosyl]n trehalose to yield trehalose and (1-&gt;4)-alpha-D-glucan.</text>
        <dbReference type="EC" id="3.2.1.141"/>
    </reaction>
</comment>
<dbReference type="Pfam" id="PF11941">
    <property type="entry name" value="DUF3459"/>
    <property type="match status" value="1"/>
</dbReference>
<evidence type="ECO:0000256" key="11">
    <source>
        <dbReference type="ARBA" id="ARBA00033284"/>
    </source>
</evidence>
<dbReference type="Gene3D" id="1.10.10.760">
    <property type="entry name" value="E-set domains of sugar-utilizing enzymes"/>
    <property type="match status" value="1"/>
</dbReference>
<dbReference type="InterPro" id="IPR006047">
    <property type="entry name" value="GH13_cat_dom"/>
</dbReference>
<dbReference type="InterPro" id="IPR022567">
    <property type="entry name" value="DUF3459"/>
</dbReference>
<evidence type="ECO:0000256" key="4">
    <source>
        <dbReference type="ARBA" id="ARBA00012268"/>
    </source>
</evidence>
<dbReference type="NCBIfam" id="TIGR02402">
    <property type="entry name" value="trehalose_TreZ"/>
    <property type="match status" value="1"/>
</dbReference>
<evidence type="ECO:0000256" key="7">
    <source>
        <dbReference type="ARBA" id="ARBA00022801"/>
    </source>
</evidence>
<dbReference type="CDD" id="cd11325">
    <property type="entry name" value="AmyAc_GTHase"/>
    <property type="match status" value="1"/>
</dbReference>
<evidence type="ECO:0000313" key="16">
    <source>
        <dbReference type="EMBL" id="MDT0350523.1"/>
    </source>
</evidence>
<evidence type="ECO:0000256" key="9">
    <source>
        <dbReference type="ARBA" id="ARBA00023295"/>
    </source>
</evidence>
<dbReference type="Proteomes" id="UP001183202">
    <property type="component" value="Unassembled WGS sequence"/>
</dbReference>
<gene>
    <name evidence="16" type="primary">treZ</name>
    <name evidence="16" type="ORF">RM445_13410</name>
</gene>
<sequence>MAEFVVWAPLKKRVRVLVDNRKHDMVEESGGWWHVDVPDAGPGAAYSFLLDDDETPLPDPRSQWQPTGVHSASRLYDHDAFFWSDHAWTGRQLPGSVLYELHIGTFTEAGTFDSAIEKLDHLVSLGIDLVEVLPVNAVDGDRNWGYDGVGWYAVTENYGGPDGFKRFIDACHTRGLGVVLDVVYNHMGPSGAYLDRFGPYFAGETIWGPTVNLDGAHSEEVRRYIIDNALMWLRDFHLDGLRLDAVHALHDTRARHVLDQLAGEVESLSTHLGRPLSLIAESDLNDAKMVTAREGGGYGLHAQWADDVHHSLHAVLTGEDQGYYADFATAGLTGLAHVLTRVFLHEGTWSSFRGRNHGAPVDTRRIPAHRFVTYLQDHDQVGNRAAGDRHAATLTPGLVACGAALLFCSPFTPMVFMGEEWGARTPWQFFAHFPDDRLNDAVREGRRSEFASHGWDAAEEVPDPTDVQTFLDSKLDWNEAAEEPHSTVLATYRELIALRKARPELSDPWLDEVDVDVDDDARTIVLHRGGLRLAVNLGDDPVTFDLGLPVGRVLLASEPVEVDEEALTVGPESFVIAEIG</sequence>
<accession>A0ABU2N996</accession>
<evidence type="ECO:0000256" key="3">
    <source>
        <dbReference type="ARBA" id="ARBA00008061"/>
    </source>
</evidence>
<dbReference type="InterPro" id="IPR012768">
    <property type="entry name" value="Trehalose_TreZ"/>
</dbReference>
<dbReference type="EC" id="3.2.1.141" evidence="4 13"/>
<reference evidence="17" key="1">
    <citation type="submission" date="2023-07" db="EMBL/GenBank/DDBJ databases">
        <title>30 novel species of actinomycetes from the DSMZ collection.</title>
        <authorList>
            <person name="Nouioui I."/>
        </authorList>
    </citation>
    <scope>NUCLEOTIDE SEQUENCE [LARGE SCALE GENOMIC DNA]</scope>
    <source>
        <strain evidence="17">DSM 45834</strain>
    </source>
</reference>
<dbReference type="Gene3D" id="2.60.40.10">
    <property type="entry name" value="Immunoglobulins"/>
    <property type="match status" value="1"/>
</dbReference>
<dbReference type="PIRSF" id="PIRSF006337">
    <property type="entry name" value="Trehalose_TreZ"/>
    <property type="match status" value="1"/>
</dbReference>
<comment type="caution">
    <text evidence="16">The sequence shown here is derived from an EMBL/GenBank/DDBJ whole genome shotgun (WGS) entry which is preliminary data.</text>
</comment>
<evidence type="ECO:0000256" key="8">
    <source>
        <dbReference type="ARBA" id="ARBA00023277"/>
    </source>
</evidence>
<evidence type="ECO:0000256" key="6">
    <source>
        <dbReference type="ARBA" id="ARBA00022490"/>
    </source>
</evidence>
<comment type="subcellular location">
    <subcellularLocation>
        <location evidence="1">Cytoplasm</location>
    </subcellularLocation>
</comment>
<evidence type="ECO:0000256" key="10">
    <source>
        <dbReference type="ARBA" id="ARBA00032057"/>
    </source>
</evidence>
<dbReference type="SUPFAM" id="SSF51445">
    <property type="entry name" value="(Trans)glycosidases"/>
    <property type="match status" value="1"/>
</dbReference>
<evidence type="ECO:0000256" key="1">
    <source>
        <dbReference type="ARBA" id="ARBA00004496"/>
    </source>
</evidence>
<keyword evidence="17" id="KW-1185">Reference proteome</keyword>
<evidence type="ECO:0000313" key="17">
    <source>
        <dbReference type="Proteomes" id="UP001183202"/>
    </source>
</evidence>
<dbReference type="InterPro" id="IPR014756">
    <property type="entry name" value="Ig_E-set"/>
</dbReference>
<dbReference type="RefSeq" id="WP_311556553.1">
    <property type="nucleotide sequence ID" value="NZ_JAVREJ010000008.1"/>
</dbReference>
<evidence type="ECO:0000256" key="5">
    <source>
        <dbReference type="ARBA" id="ARBA00015938"/>
    </source>
</evidence>